<dbReference type="RefSeq" id="WP_148338274.1">
    <property type="nucleotide sequence ID" value="NZ_LR699119.1"/>
</dbReference>
<reference evidence="1 2" key="1">
    <citation type="submission" date="2019-08" db="EMBL/GenBank/DDBJ databases">
        <authorList>
            <person name="Guy L."/>
        </authorList>
    </citation>
    <scope>NUCLEOTIDE SEQUENCE [LARGE SCALE GENOMIC DNA]</scope>
    <source>
        <strain evidence="1 2">SGT-108</strain>
    </source>
</reference>
<dbReference type="AlphaFoldDB" id="A0A5E4PFJ7"/>
<gene>
    <name evidence="1" type="ORF">AQUSIP_04840</name>
</gene>
<protein>
    <submittedName>
        <fullName evidence="1">Uncharacterized protein</fullName>
    </submittedName>
</protein>
<dbReference type="Proteomes" id="UP000324194">
    <property type="component" value="Chromosome 1"/>
</dbReference>
<dbReference type="KEGG" id="asip:AQUSIP_04840"/>
<keyword evidence="2" id="KW-1185">Reference proteome</keyword>
<accession>A0A5E4PFJ7</accession>
<organism evidence="1 2">
    <name type="scientific">Aquicella siphonis</name>
    <dbReference type="NCBI Taxonomy" id="254247"/>
    <lineage>
        <taxon>Bacteria</taxon>
        <taxon>Pseudomonadati</taxon>
        <taxon>Pseudomonadota</taxon>
        <taxon>Gammaproteobacteria</taxon>
        <taxon>Legionellales</taxon>
        <taxon>Coxiellaceae</taxon>
        <taxon>Aquicella</taxon>
    </lineage>
</organism>
<sequence length="64" mass="7161">MNTIEFLTALASMPAFQPEVKTLIAAQPPAVQDAFREQNAQALKHALQPRPHEITIHERTVTEI</sequence>
<evidence type="ECO:0000313" key="2">
    <source>
        <dbReference type="Proteomes" id="UP000324194"/>
    </source>
</evidence>
<dbReference type="EMBL" id="LR699119">
    <property type="protein sequence ID" value="VVC75197.1"/>
    <property type="molecule type" value="Genomic_DNA"/>
</dbReference>
<evidence type="ECO:0000313" key="1">
    <source>
        <dbReference type="EMBL" id="VVC75197.1"/>
    </source>
</evidence>
<proteinExistence type="predicted"/>
<name>A0A5E4PFJ7_9COXI</name>